<gene>
    <name evidence="2" type="ORF">SAMN05660859_0717</name>
</gene>
<dbReference type="InterPro" id="IPR021698">
    <property type="entry name" value="DUF3280"/>
</dbReference>
<evidence type="ECO:0000256" key="1">
    <source>
        <dbReference type="SAM" id="SignalP"/>
    </source>
</evidence>
<dbReference type="RefSeq" id="WP_244517550.1">
    <property type="nucleotide sequence ID" value="NZ_FMTP01000001.1"/>
</dbReference>
<dbReference type="AlphaFoldDB" id="A0A1G4PR07"/>
<organism evidence="2 3">
    <name type="scientific">Ancylobacter rudongensis</name>
    <dbReference type="NCBI Taxonomy" id="177413"/>
    <lineage>
        <taxon>Bacteria</taxon>
        <taxon>Pseudomonadati</taxon>
        <taxon>Pseudomonadota</taxon>
        <taxon>Alphaproteobacteria</taxon>
        <taxon>Hyphomicrobiales</taxon>
        <taxon>Xanthobacteraceae</taxon>
        <taxon>Ancylobacter</taxon>
    </lineage>
</organism>
<feature type="chain" id="PRO_5011751983" description="DUF2380 domain-containing protein" evidence="1">
    <location>
        <begin position="31"/>
        <end position="172"/>
    </location>
</feature>
<feature type="signal peptide" evidence="1">
    <location>
        <begin position="1"/>
        <end position="30"/>
    </location>
</feature>
<dbReference type="Proteomes" id="UP000198889">
    <property type="component" value="Unassembled WGS sequence"/>
</dbReference>
<evidence type="ECO:0008006" key="4">
    <source>
        <dbReference type="Google" id="ProtNLM"/>
    </source>
</evidence>
<accession>A0A1G4PR07</accession>
<proteinExistence type="predicted"/>
<dbReference type="Pfam" id="PF11684">
    <property type="entry name" value="DUF3280"/>
    <property type="match status" value="1"/>
</dbReference>
<keyword evidence="3" id="KW-1185">Reference proteome</keyword>
<evidence type="ECO:0000313" key="3">
    <source>
        <dbReference type="Proteomes" id="UP000198889"/>
    </source>
</evidence>
<sequence length="172" mass="18283">MPALSAATRRRVPVLLAVLIALAPAGAARAAEPARVAVADIGFTDSSGEARDQRSQHEARRLALSSEVRTDIGREGALQSLALSCDGACRLDAEGVEALRQRAQAEDAGFLLVGSVHKMSTLVLSMRVAVLDAATGKLVFERLLSFRGDNDEGWRHAGAYVAREVAEQLPPR</sequence>
<name>A0A1G4PR07_9HYPH</name>
<dbReference type="EMBL" id="FMTP01000001">
    <property type="protein sequence ID" value="SCW34687.1"/>
    <property type="molecule type" value="Genomic_DNA"/>
</dbReference>
<reference evidence="3" key="1">
    <citation type="submission" date="2016-10" db="EMBL/GenBank/DDBJ databases">
        <authorList>
            <person name="Varghese N."/>
            <person name="Submissions S."/>
        </authorList>
    </citation>
    <scope>NUCLEOTIDE SEQUENCE [LARGE SCALE GENOMIC DNA]</scope>
    <source>
        <strain evidence="3">CGMCC 1.1761</strain>
    </source>
</reference>
<evidence type="ECO:0000313" key="2">
    <source>
        <dbReference type="EMBL" id="SCW34687.1"/>
    </source>
</evidence>
<keyword evidence="1" id="KW-0732">Signal</keyword>
<protein>
    <recommendedName>
        <fullName evidence="4">DUF2380 domain-containing protein</fullName>
    </recommendedName>
</protein>